<evidence type="ECO:0000313" key="3">
    <source>
        <dbReference type="EMBL" id="GIF91369.1"/>
    </source>
</evidence>
<proteinExistence type="predicted"/>
<accession>A0A8J3K8E7</accession>
<feature type="region of interest" description="Disordered" evidence="1">
    <location>
        <begin position="1"/>
        <end position="20"/>
    </location>
</feature>
<reference evidence="3 4" key="1">
    <citation type="submission" date="2021-01" db="EMBL/GenBank/DDBJ databases">
        <title>Whole genome shotgun sequence of Catellatospora chokoriensis NBRC 107358.</title>
        <authorList>
            <person name="Komaki H."/>
            <person name="Tamura T."/>
        </authorList>
    </citation>
    <scope>NUCLEOTIDE SEQUENCE [LARGE SCALE GENOMIC DNA]</scope>
    <source>
        <strain evidence="3 4">NBRC 107358</strain>
    </source>
</reference>
<protein>
    <recommendedName>
        <fullName evidence="5">TIGR02611 family protein</fullName>
    </recommendedName>
</protein>
<evidence type="ECO:0000256" key="1">
    <source>
        <dbReference type="SAM" id="MobiDB-lite"/>
    </source>
</evidence>
<feature type="transmembrane region" description="Helical" evidence="2">
    <location>
        <begin position="108"/>
        <end position="130"/>
    </location>
</feature>
<dbReference type="Pfam" id="PF09656">
    <property type="entry name" value="PGPGW"/>
    <property type="match status" value="1"/>
</dbReference>
<feature type="transmembrane region" description="Helical" evidence="2">
    <location>
        <begin position="67"/>
        <end position="87"/>
    </location>
</feature>
<keyword evidence="2" id="KW-0472">Membrane</keyword>
<keyword evidence="4" id="KW-1185">Reference proteome</keyword>
<feature type="compositionally biased region" description="Basic and acidic residues" evidence="1">
    <location>
        <begin position="1"/>
        <end position="13"/>
    </location>
</feature>
<feature type="transmembrane region" description="Helical" evidence="2">
    <location>
        <begin position="40"/>
        <end position="61"/>
    </location>
</feature>
<gene>
    <name evidence="3" type="ORF">Cch02nite_48130</name>
</gene>
<keyword evidence="2" id="KW-0812">Transmembrane</keyword>
<evidence type="ECO:0008006" key="5">
    <source>
        <dbReference type="Google" id="ProtNLM"/>
    </source>
</evidence>
<name>A0A8J3K8E7_9ACTN</name>
<evidence type="ECO:0000313" key="4">
    <source>
        <dbReference type="Proteomes" id="UP000619293"/>
    </source>
</evidence>
<dbReference type="Proteomes" id="UP000619293">
    <property type="component" value="Unassembled WGS sequence"/>
</dbReference>
<comment type="caution">
    <text evidence="3">The sequence shown here is derived from an EMBL/GenBank/DDBJ whole genome shotgun (WGS) entry which is preliminary data.</text>
</comment>
<dbReference type="InterPro" id="IPR019099">
    <property type="entry name" value="Uncharacterised_PGPGW_TM"/>
</dbReference>
<organism evidence="3 4">
    <name type="scientific">Catellatospora chokoriensis</name>
    <dbReference type="NCBI Taxonomy" id="310353"/>
    <lineage>
        <taxon>Bacteria</taxon>
        <taxon>Bacillati</taxon>
        <taxon>Actinomycetota</taxon>
        <taxon>Actinomycetes</taxon>
        <taxon>Micromonosporales</taxon>
        <taxon>Micromonosporaceae</taxon>
        <taxon>Catellatospora</taxon>
    </lineage>
</organism>
<dbReference type="AlphaFoldDB" id="A0A8J3K8E7"/>
<dbReference type="NCBIfam" id="TIGR02611">
    <property type="entry name" value="TIGR02611 family protein"/>
    <property type="match status" value="1"/>
</dbReference>
<sequence length="149" mass="16164">MGDKGGEMSDKPDFPQGSSRWRDRARIAHQTVRANPTGAAVLKVIIGALGAVVVAIGILLIPLPGPGWLIVIGGLAIWAIEFVWARHLLQFTKDKVRGWTEWVTRQSLLVRLLIGLAGLVFVAAVLITTLRYSLGINVVSQAWGYVSAR</sequence>
<evidence type="ECO:0000256" key="2">
    <source>
        <dbReference type="SAM" id="Phobius"/>
    </source>
</evidence>
<keyword evidence="2" id="KW-1133">Transmembrane helix</keyword>
<dbReference type="InterPro" id="IPR013434">
    <property type="entry name" value="CHP02611"/>
</dbReference>
<dbReference type="EMBL" id="BONG01000031">
    <property type="protein sequence ID" value="GIF91369.1"/>
    <property type="molecule type" value="Genomic_DNA"/>
</dbReference>